<sequence>MPSSPCQHRHGLREECSSLYTRRCLGEERRMQRFCPLQSTRLKLRRGEGAFGFVIFPSGSIELALNLFFHTTVLQIQLRKSNLHHLNQSSFTFVIPLYQGYCQRAVQDHSESECCAFDSITPGHLLTLGSPCFKAKLQVTVPSPPTPRVHRDTLSTFWQDLYEVKECGILDMLSPREVNRQETMFEVIGSEASYLRSLHVAVNHFSASKTLSGTVSRLEHHVLFSTLRHVMSASEEYEVSYRLLPPPPPPPPPPYR</sequence>
<evidence type="ECO:0000313" key="1">
    <source>
        <dbReference type="EMBL" id="KAK0135904.1"/>
    </source>
</evidence>
<evidence type="ECO:0000313" key="2">
    <source>
        <dbReference type="Proteomes" id="UP001174136"/>
    </source>
</evidence>
<gene>
    <name evidence="1" type="primary">ARHGEF15_1</name>
    <name evidence="1" type="ORF">N1851_028281</name>
</gene>
<protein>
    <submittedName>
        <fullName evidence="1">Rho guanine nucleotide exchange factor 15</fullName>
    </submittedName>
</protein>
<proteinExistence type="predicted"/>
<dbReference type="AlphaFoldDB" id="A0AA47M9D1"/>
<organism evidence="1 2">
    <name type="scientific">Merluccius polli</name>
    <name type="common">Benguela hake</name>
    <name type="synonym">Merluccius cadenati</name>
    <dbReference type="NCBI Taxonomy" id="89951"/>
    <lineage>
        <taxon>Eukaryota</taxon>
        <taxon>Metazoa</taxon>
        <taxon>Chordata</taxon>
        <taxon>Craniata</taxon>
        <taxon>Vertebrata</taxon>
        <taxon>Euteleostomi</taxon>
        <taxon>Actinopterygii</taxon>
        <taxon>Neopterygii</taxon>
        <taxon>Teleostei</taxon>
        <taxon>Neoteleostei</taxon>
        <taxon>Acanthomorphata</taxon>
        <taxon>Zeiogadaria</taxon>
        <taxon>Gadariae</taxon>
        <taxon>Gadiformes</taxon>
        <taxon>Gadoidei</taxon>
        <taxon>Merlucciidae</taxon>
        <taxon>Merluccius</taxon>
    </lineage>
</organism>
<dbReference type="EMBL" id="JAOPHQ010005405">
    <property type="protein sequence ID" value="KAK0135904.1"/>
    <property type="molecule type" value="Genomic_DNA"/>
</dbReference>
<keyword evidence="2" id="KW-1185">Reference proteome</keyword>
<reference evidence="1" key="1">
    <citation type="journal article" date="2023" name="Front. Mar. Sci.">
        <title>A new Merluccius polli reference genome to investigate the effects of global change in West African waters.</title>
        <authorList>
            <person name="Mateo J.L."/>
            <person name="Blanco-Fernandez C."/>
            <person name="Garcia-Vazquez E."/>
            <person name="Machado-Schiaffino G."/>
        </authorList>
    </citation>
    <scope>NUCLEOTIDE SEQUENCE</scope>
    <source>
        <strain evidence="1">C29</strain>
        <tissue evidence="1">Fin</tissue>
    </source>
</reference>
<dbReference type="InterPro" id="IPR035899">
    <property type="entry name" value="DBL_dom_sf"/>
</dbReference>
<dbReference type="PANTHER" id="PTHR12845">
    <property type="entry name" value="GUANINE NUCLEOTIDE EXCHANGE FACTOR"/>
    <property type="match status" value="1"/>
</dbReference>
<dbReference type="Proteomes" id="UP001174136">
    <property type="component" value="Unassembled WGS sequence"/>
</dbReference>
<dbReference type="PANTHER" id="PTHR12845:SF5">
    <property type="entry name" value="EPHEXIN, ISOFORM D"/>
    <property type="match status" value="1"/>
</dbReference>
<accession>A0AA47M9D1</accession>
<name>A0AA47M9D1_MERPO</name>
<dbReference type="InterPro" id="IPR047271">
    <property type="entry name" value="Ephexin-like"/>
</dbReference>
<dbReference type="GO" id="GO:0005085">
    <property type="term" value="F:guanyl-nucleotide exchange factor activity"/>
    <property type="evidence" value="ECO:0007669"/>
    <property type="project" value="InterPro"/>
</dbReference>
<dbReference type="SUPFAM" id="SSF48065">
    <property type="entry name" value="DBL homology domain (DH-domain)"/>
    <property type="match status" value="1"/>
</dbReference>
<dbReference type="Gene3D" id="1.20.900.10">
    <property type="entry name" value="Dbl homology (DH) domain"/>
    <property type="match status" value="1"/>
</dbReference>
<comment type="caution">
    <text evidence="1">The sequence shown here is derived from an EMBL/GenBank/DDBJ whole genome shotgun (WGS) entry which is preliminary data.</text>
</comment>